<dbReference type="InterPro" id="IPR058192">
    <property type="entry name" value="WHD_ROQ1-like"/>
</dbReference>
<dbReference type="Pfam" id="PF23598">
    <property type="entry name" value="LRR_14"/>
    <property type="match status" value="1"/>
</dbReference>
<dbReference type="SUPFAM" id="SSF52058">
    <property type="entry name" value="L domain-like"/>
    <property type="match status" value="1"/>
</dbReference>
<reference evidence="11 12" key="1">
    <citation type="journal article" date="2019" name="G3 (Bethesda)">
        <title>Sequencing of a Wild Apple (Malus baccata) Genome Unravels the Differences Between Cultivated and Wild Apple Species Regarding Disease Resistance and Cold Tolerance.</title>
        <authorList>
            <person name="Chen X."/>
        </authorList>
    </citation>
    <scope>NUCLEOTIDE SEQUENCE [LARGE SCALE GENOMIC DNA]</scope>
    <source>
        <strain evidence="12">cv. Shandingzi</strain>
        <tissue evidence="11">Leaves</tissue>
    </source>
</reference>
<keyword evidence="2" id="KW-0433">Leucine-rich repeat</keyword>
<dbReference type="EMBL" id="VIEB01000284">
    <property type="protein sequence ID" value="TQD96906.1"/>
    <property type="molecule type" value="Genomic_DNA"/>
</dbReference>
<evidence type="ECO:0000256" key="4">
    <source>
        <dbReference type="ARBA" id="ARBA00022821"/>
    </source>
</evidence>
<dbReference type="Proteomes" id="UP000315295">
    <property type="component" value="Unassembled WGS sequence"/>
</dbReference>
<organism evidence="11 12">
    <name type="scientific">Malus baccata</name>
    <name type="common">Siberian crab apple</name>
    <name type="synonym">Pyrus baccata</name>
    <dbReference type="NCBI Taxonomy" id="106549"/>
    <lineage>
        <taxon>Eukaryota</taxon>
        <taxon>Viridiplantae</taxon>
        <taxon>Streptophyta</taxon>
        <taxon>Embryophyta</taxon>
        <taxon>Tracheophyta</taxon>
        <taxon>Spermatophyta</taxon>
        <taxon>Magnoliopsida</taxon>
        <taxon>eudicotyledons</taxon>
        <taxon>Gunneridae</taxon>
        <taxon>Pentapetalae</taxon>
        <taxon>rosids</taxon>
        <taxon>fabids</taxon>
        <taxon>Rosales</taxon>
        <taxon>Rosaceae</taxon>
        <taxon>Amygdaloideae</taxon>
        <taxon>Maleae</taxon>
        <taxon>Malus</taxon>
    </lineage>
</organism>
<dbReference type="SUPFAM" id="SSF46785">
    <property type="entry name" value="Winged helix' DNA-binding domain"/>
    <property type="match status" value="1"/>
</dbReference>
<keyword evidence="12" id="KW-1185">Reference proteome</keyword>
<dbReference type="Gene3D" id="1.10.8.430">
    <property type="entry name" value="Helical domain of apoptotic protease-activating factors"/>
    <property type="match status" value="1"/>
</dbReference>
<dbReference type="Pfam" id="PF00931">
    <property type="entry name" value="NB-ARC"/>
    <property type="match status" value="1"/>
</dbReference>
<keyword evidence="5" id="KW-0520">NAD</keyword>
<feature type="domain" description="Disease resistance R13L4/SHOC-2-like LRR" evidence="10">
    <location>
        <begin position="432"/>
        <end position="518"/>
    </location>
</feature>
<dbReference type="Gene3D" id="3.80.10.10">
    <property type="entry name" value="Ribonuclease Inhibitor"/>
    <property type="match status" value="1"/>
</dbReference>
<dbReference type="InterPro" id="IPR045344">
    <property type="entry name" value="C-JID"/>
</dbReference>
<name>A0A540MDS9_MALBA</name>
<evidence type="ECO:0000259" key="8">
    <source>
        <dbReference type="Pfam" id="PF20160"/>
    </source>
</evidence>
<sequence length="782" mass="88673">METRIEQIEPSLCIDSLDVYTVGIWGMGGIGKTTLADAVFHRLSSKFEASCFLGNVREKSAKEDGLVRLRNTLLSEILKENDLNIGTPTIGLDHVRKRMRGTKVLIVLDDVNDSNQLNFLAGDPDLFGPGSRIIVTTRDKSLLQKSVEQNKIYEVQELNSDEAFQLLHSSAFGNNISRVDCAELSKIVVDYCGGIPLALQSLGSSFLHCESKEDWLDEWKEFPREKIWEVLRSSYDGLKEIEKEIFLDIACFYQGKDVYIVKELLDILGFRASVINVLIDKSLISISTSNSLQMHNLLQEMGRAIVHKQCNEEPEKCSRLFVDEDFNQELKTNTGSPTLQAIFFNRSAIQGILWNHADSEKMYDLRLLYVYNSSRNKYCKVKVSLPDSLTYLDWEGYPFNSLPSKLSPENLVEIQMRNSQVEQLEGQNLINLRVMDLGLSKHLMEVPDLSQSPNIEHINLSGTAIKSVPASIGNLKSLEELDLSGTAITCLPASIKEASRLICLRLTNCRSLESLPELPGVRWLQAHGCTSLKKVLSSKTALTLGWDEYKNSQGLQEQLTFSNCIGMGWDAWCDILTDSQIRIVRMAIALSKHFKQEDIEVASHLEFEDGSKEYVFRSPFCVVCSGNIIPRWFPYEVHKSVLQIKLGPNFFSTDFLGFAYSVVVAFKNYNVRGSLRLGCKINFKGRGDHCIYHRSCMVAEYGEINECKFDEHHSFVWFSTLDHVKQGSYNDVTEAIFDFYPIVDDLPHGGAIDCSKIEVTMCGVYPMYARYMWFSYSMNRQF</sequence>
<dbReference type="GO" id="GO:0051707">
    <property type="term" value="P:response to other organism"/>
    <property type="evidence" value="ECO:0007669"/>
    <property type="project" value="UniProtKB-ARBA"/>
</dbReference>
<keyword evidence="3" id="KW-0677">Repeat</keyword>
<dbReference type="InterPro" id="IPR036390">
    <property type="entry name" value="WH_DNA-bd_sf"/>
</dbReference>
<dbReference type="InterPro" id="IPR055414">
    <property type="entry name" value="LRR_R13L4/SHOC2-like"/>
</dbReference>
<evidence type="ECO:0000256" key="6">
    <source>
        <dbReference type="ARBA" id="ARBA00047304"/>
    </source>
</evidence>
<dbReference type="GO" id="GO:0043531">
    <property type="term" value="F:ADP binding"/>
    <property type="evidence" value="ECO:0007669"/>
    <property type="project" value="InterPro"/>
</dbReference>
<dbReference type="InterPro" id="IPR032675">
    <property type="entry name" value="LRR_dom_sf"/>
</dbReference>
<feature type="domain" description="C-JID" evidence="8">
    <location>
        <begin position="624"/>
        <end position="711"/>
    </location>
</feature>
<feature type="domain" description="Disease resistance protein Roq1-like winged-helix" evidence="9">
    <location>
        <begin position="241"/>
        <end position="309"/>
    </location>
</feature>
<evidence type="ECO:0000259" key="9">
    <source>
        <dbReference type="Pfam" id="PF23282"/>
    </source>
</evidence>
<evidence type="ECO:0000313" key="11">
    <source>
        <dbReference type="EMBL" id="TQD96906.1"/>
    </source>
</evidence>
<feature type="domain" description="NB-ARC" evidence="7">
    <location>
        <begin position="2"/>
        <end position="175"/>
    </location>
</feature>
<dbReference type="EC" id="3.2.2.6" evidence="1"/>
<dbReference type="PANTHER" id="PTHR11017:SF574">
    <property type="entry name" value="ADP-RIBOSYL CYCLASE_CYCLIC ADP-RIBOSE HYDROLASE"/>
    <property type="match status" value="1"/>
</dbReference>
<dbReference type="GO" id="GO:0006952">
    <property type="term" value="P:defense response"/>
    <property type="evidence" value="ECO:0007669"/>
    <property type="project" value="UniProtKB-KW"/>
</dbReference>
<evidence type="ECO:0000256" key="1">
    <source>
        <dbReference type="ARBA" id="ARBA00011982"/>
    </source>
</evidence>
<dbReference type="PANTHER" id="PTHR11017">
    <property type="entry name" value="LEUCINE-RICH REPEAT-CONTAINING PROTEIN"/>
    <property type="match status" value="1"/>
</dbReference>
<dbReference type="InterPro" id="IPR027417">
    <property type="entry name" value="P-loop_NTPase"/>
</dbReference>
<evidence type="ECO:0000256" key="2">
    <source>
        <dbReference type="ARBA" id="ARBA00022614"/>
    </source>
</evidence>
<dbReference type="GO" id="GO:0061809">
    <property type="term" value="F:NAD+ nucleosidase activity, cyclic ADP-ribose generating"/>
    <property type="evidence" value="ECO:0007669"/>
    <property type="project" value="UniProtKB-EC"/>
</dbReference>
<evidence type="ECO:0000259" key="10">
    <source>
        <dbReference type="Pfam" id="PF23598"/>
    </source>
</evidence>
<dbReference type="InterPro" id="IPR042197">
    <property type="entry name" value="Apaf_helical"/>
</dbReference>
<proteinExistence type="predicted"/>
<evidence type="ECO:0000259" key="7">
    <source>
        <dbReference type="Pfam" id="PF00931"/>
    </source>
</evidence>
<dbReference type="Gene3D" id="3.40.50.300">
    <property type="entry name" value="P-loop containing nucleotide triphosphate hydrolases"/>
    <property type="match status" value="1"/>
</dbReference>
<dbReference type="InterPro" id="IPR044974">
    <property type="entry name" value="Disease_R_plants"/>
</dbReference>
<evidence type="ECO:0000313" key="12">
    <source>
        <dbReference type="Proteomes" id="UP000315295"/>
    </source>
</evidence>
<gene>
    <name evidence="11" type="ORF">C1H46_017511</name>
</gene>
<dbReference type="Pfam" id="PF23282">
    <property type="entry name" value="WHD_ROQ1"/>
    <property type="match status" value="1"/>
</dbReference>
<dbReference type="Pfam" id="PF20160">
    <property type="entry name" value="C-JID"/>
    <property type="match status" value="1"/>
</dbReference>
<accession>A0A540MDS9</accession>
<keyword evidence="4" id="KW-0611">Plant defense</keyword>
<dbReference type="SUPFAM" id="SSF52540">
    <property type="entry name" value="P-loop containing nucleoside triphosphate hydrolases"/>
    <property type="match status" value="1"/>
</dbReference>
<dbReference type="AlphaFoldDB" id="A0A540MDS9"/>
<evidence type="ECO:0000256" key="3">
    <source>
        <dbReference type="ARBA" id="ARBA00022737"/>
    </source>
</evidence>
<protein>
    <recommendedName>
        <fullName evidence="1">ADP-ribosyl cyclase/cyclic ADP-ribose hydrolase</fullName>
        <ecNumber evidence="1">3.2.2.6</ecNumber>
    </recommendedName>
</protein>
<dbReference type="PRINTS" id="PR00364">
    <property type="entry name" value="DISEASERSIST"/>
</dbReference>
<dbReference type="InterPro" id="IPR002182">
    <property type="entry name" value="NB-ARC"/>
</dbReference>
<comment type="caution">
    <text evidence="11">The sequence shown here is derived from an EMBL/GenBank/DDBJ whole genome shotgun (WGS) entry which is preliminary data.</text>
</comment>
<evidence type="ECO:0000256" key="5">
    <source>
        <dbReference type="ARBA" id="ARBA00023027"/>
    </source>
</evidence>
<comment type="catalytic activity">
    <reaction evidence="6">
        <text>NAD(+) + H2O = ADP-D-ribose + nicotinamide + H(+)</text>
        <dbReference type="Rhea" id="RHEA:16301"/>
        <dbReference type="ChEBI" id="CHEBI:15377"/>
        <dbReference type="ChEBI" id="CHEBI:15378"/>
        <dbReference type="ChEBI" id="CHEBI:17154"/>
        <dbReference type="ChEBI" id="CHEBI:57540"/>
        <dbReference type="ChEBI" id="CHEBI:57967"/>
        <dbReference type="EC" id="3.2.2.6"/>
    </reaction>
    <physiologicalReaction direction="left-to-right" evidence="6">
        <dbReference type="Rhea" id="RHEA:16302"/>
    </physiologicalReaction>
</comment>